<dbReference type="GO" id="GO:0009976">
    <property type="term" value="F:tocopherol cyclase activity"/>
    <property type="evidence" value="ECO:0007669"/>
    <property type="project" value="InterPro"/>
</dbReference>
<dbReference type="Proteomes" id="UP000308768">
    <property type="component" value="Unassembled WGS sequence"/>
</dbReference>
<accession>A0A4U0XUN2</accession>
<proteinExistence type="predicted"/>
<gene>
    <name evidence="1" type="ORF">B0A49_00287</name>
</gene>
<protein>
    <submittedName>
        <fullName evidence="1">Uncharacterized protein</fullName>
    </submittedName>
</protein>
<sequence length="335" mass="37710">MEHFAPHPSAVFEGYYSKFTLPSGASLALIICTVPRAPKRPHMVSFTYVPQDASKIFQKELWVDNLEFVPTGPKNAFQLRVPGIDYMKCDPDSTTHYKLEHADFTFHGTTKTRTPWAEHKDTPEGLLVYLPIPLHWHVHSLGSECAFDLHIPSRPNLPKVDTAGTASVHQEKNWAQSFPSAHIWIQARDGDRGFCCAGGKVLGAEAYLLGYRNAGRDIDFRPPFALKALGIAPFMAVKVDWETRSFELSVQSFRQKIVVRADAPKGSFFSLSSPFPEGHRENFLGQSFQATLRIEVYESGWFGPWELVQEDRFEGAALEYGGQYYPLAGSDKKRN</sequence>
<dbReference type="PANTHER" id="PTHR35309">
    <property type="match status" value="1"/>
</dbReference>
<comment type="caution">
    <text evidence="1">The sequence shown here is derived from an EMBL/GenBank/DDBJ whole genome shotgun (WGS) entry which is preliminary data.</text>
</comment>
<dbReference type="InterPro" id="IPR025893">
    <property type="entry name" value="Tocopherol_cyclase"/>
</dbReference>
<dbReference type="OrthoDB" id="5421239at2759"/>
<organism evidence="1 2">
    <name type="scientific">Cryomyces minteri</name>
    <dbReference type="NCBI Taxonomy" id="331657"/>
    <lineage>
        <taxon>Eukaryota</taxon>
        <taxon>Fungi</taxon>
        <taxon>Dikarya</taxon>
        <taxon>Ascomycota</taxon>
        <taxon>Pezizomycotina</taxon>
        <taxon>Dothideomycetes</taxon>
        <taxon>Dothideomycetes incertae sedis</taxon>
        <taxon>Cryomyces</taxon>
    </lineage>
</organism>
<dbReference type="EMBL" id="NAJN01000024">
    <property type="protein sequence ID" value="TKA81444.1"/>
    <property type="molecule type" value="Genomic_DNA"/>
</dbReference>
<name>A0A4U0XUN2_9PEZI</name>
<dbReference type="PANTHER" id="PTHR35309:SF4">
    <property type="entry name" value="TOCOPHEROL CYCLASE"/>
    <property type="match status" value="1"/>
</dbReference>
<evidence type="ECO:0000313" key="1">
    <source>
        <dbReference type="EMBL" id="TKA81444.1"/>
    </source>
</evidence>
<keyword evidence="2" id="KW-1185">Reference proteome</keyword>
<evidence type="ECO:0000313" key="2">
    <source>
        <dbReference type="Proteomes" id="UP000308768"/>
    </source>
</evidence>
<reference evidence="1 2" key="1">
    <citation type="submission" date="2017-03" db="EMBL/GenBank/DDBJ databases">
        <title>Genomes of endolithic fungi from Antarctica.</title>
        <authorList>
            <person name="Coleine C."/>
            <person name="Masonjones S."/>
            <person name="Stajich J.E."/>
        </authorList>
    </citation>
    <scope>NUCLEOTIDE SEQUENCE [LARGE SCALE GENOMIC DNA]</scope>
    <source>
        <strain evidence="1 2">CCFEE 5187</strain>
    </source>
</reference>
<dbReference type="AlphaFoldDB" id="A0A4U0XUN2"/>